<dbReference type="PANTHER" id="PTHR34448">
    <property type="entry name" value="AMINOPEPTIDASE"/>
    <property type="match status" value="1"/>
</dbReference>
<evidence type="ECO:0000313" key="2">
    <source>
        <dbReference type="EMBL" id="MBE6060619.1"/>
    </source>
</evidence>
<organism evidence="2 3">
    <name type="scientific">Clostridium sulfidigenes</name>
    <dbReference type="NCBI Taxonomy" id="318464"/>
    <lineage>
        <taxon>Bacteria</taxon>
        <taxon>Bacillati</taxon>
        <taxon>Bacillota</taxon>
        <taxon>Clostridia</taxon>
        <taxon>Eubacteriales</taxon>
        <taxon>Clostridiaceae</taxon>
        <taxon>Clostridium</taxon>
    </lineage>
</organism>
<dbReference type="Proteomes" id="UP000768462">
    <property type="component" value="Unassembled WGS sequence"/>
</dbReference>
<dbReference type="PANTHER" id="PTHR34448:SF1">
    <property type="entry name" value="BLL6088 PROTEIN"/>
    <property type="match status" value="1"/>
</dbReference>
<keyword evidence="1" id="KW-0479">Metal-binding</keyword>
<evidence type="ECO:0000313" key="3">
    <source>
        <dbReference type="Proteomes" id="UP000768462"/>
    </source>
</evidence>
<evidence type="ECO:0000256" key="1">
    <source>
        <dbReference type="ARBA" id="ARBA00022723"/>
    </source>
</evidence>
<dbReference type="EMBL" id="SVCM01000121">
    <property type="protein sequence ID" value="MBE6060619.1"/>
    <property type="molecule type" value="Genomic_DNA"/>
</dbReference>
<comment type="caution">
    <text evidence="2">The sequence shown here is derived from an EMBL/GenBank/DDBJ whole genome shotgun (WGS) entry which is preliminary data.</text>
</comment>
<proteinExistence type="predicted"/>
<gene>
    <name evidence="2" type="ORF">E7215_10680</name>
</gene>
<keyword evidence="2" id="KW-0645">Protease</keyword>
<keyword evidence="2" id="KW-0031">Aminopeptidase</keyword>
<reference evidence="2" key="1">
    <citation type="submission" date="2019-04" db="EMBL/GenBank/DDBJ databases">
        <title>Evolution of Biomass-Degrading Anaerobic Consortia Revealed by Metagenomics.</title>
        <authorList>
            <person name="Peng X."/>
        </authorList>
    </citation>
    <scope>NUCLEOTIDE SEQUENCE</scope>
    <source>
        <strain evidence="2">SIG254</strain>
    </source>
</reference>
<dbReference type="SUPFAM" id="SSF144052">
    <property type="entry name" value="Thermophilic metalloprotease-like"/>
    <property type="match status" value="1"/>
</dbReference>
<dbReference type="GO" id="GO:0004177">
    <property type="term" value="F:aminopeptidase activity"/>
    <property type="evidence" value="ECO:0007669"/>
    <property type="project" value="UniProtKB-KW"/>
</dbReference>
<dbReference type="InterPro" id="IPR000787">
    <property type="entry name" value="Peptidase_M29"/>
</dbReference>
<dbReference type="Pfam" id="PF02073">
    <property type="entry name" value="Peptidase_M29"/>
    <property type="match status" value="1"/>
</dbReference>
<sequence>MKNICNLNGVKEVSLINTQGKNYLTFFKTMGEKLYSICSLEEKLNDEYFEKKDFDELLKENHEIYSDLIGDNYKTSYGNPDYAVKELGKEMGQIATYLYNRLNECISLVFSHKTEKIEKLLQLFTDAYAYVVKNGDNVNGLMDIIRDFEVSILDMEAEERVNNIALDTKGYYRTIVDEANAEDLRYLFKYGKYITDNEIKTAKFLSTYEDVNKIAYTMVKGYMDSFIREKKDYTIKSTVRLIYFVGQESIVKEVIKEFGKYNLTPVLAMVESTEANKQFTYDHRFDNALFYSKNYAETREERFTATFERFKEGLGKYSGIAVIESFGEVPFAPESKNTALKLSEEQSKVYQNAAVRLRTVQDKYMPSKETTFTIIAFPSPEIGENFEEIFADTMKINTLDSDKWERIQNDIIGALDKGEFIHVKGCNGNKTDIKVKMQEINNPEKETNFENCIATVNIPVGEVFTSPMLKGTNGLLHLEEIFLDGLKYINLELLFKDGYIAEYNCSNFDEESKNKKYVEENLLFPNKTLPLGEFAIGTNTLAYVIAQKHNIVPILPILIGEKMGPHFAVGDTCYSYSEDERVYNAFDGKEIIAKDNEKSILRKTDIESAYTQCHTDITIPYDSLEFINAITKDGEVIEVIKNGRFILKGTEELNEPFNGEA</sequence>
<dbReference type="GO" id="GO:0046872">
    <property type="term" value="F:metal ion binding"/>
    <property type="evidence" value="ECO:0007669"/>
    <property type="project" value="UniProtKB-KW"/>
</dbReference>
<keyword evidence="2" id="KW-0378">Hydrolase</keyword>
<name>A0A927W978_9CLOT</name>
<dbReference type="AlphaFoldDB" id="A0A927W978"/>
<accession>A0A927W978</accession>
<protein>
    <submittedName>
        <fullName evidence="2">Leucyl aminopeptidase</fullName>
    </submittedName>
</protein>
<dbReference type="GO" id="GO:0006508">
    <property type="term" value="P:proteolysis"/>
    <property type="evidence" value="ECO:0007669"/>
    <property type="project" value="InterPro"/>
</dbReference>
<dbReference type="InterPro" id="IPR052170">
    <property type="entry name" value="M29_Exopeptidase"/>
</dbReference>